<dbReference type="Proteomes" id="UP000317303">
    <property type="component" value="Unassembled WGS sequence"/>
</dbReference>
<dbReference type="OrthoDB" id="161250at2"/>
<protein>
    <submittedName>
        <fullName evidence="8">ABC-2 type transport system permease protein</fullName>
    </submittedName>
</protein>
<dbReference type="InterPro" id="IPR051449">
    <property type="entry name" value="ABC-2_transporter_component"/>
</dbReference>
<feature type="transmembrane region" description="Helical" evidence="6">
    <location>
        <begin position="279"/>
        <end position="302"/>
    </location>
</feature>
<dbReference type="PANTHER" id="PTHR30294">
    <property type="entry name" value="MEMBRANE COMPONENT OF ABC TRANSPORTER YHHJ-RELATED"/>
    <property type="match status" value="1"/>
</dbReference>
<evidence type="ECO:0000256" key="1">
    <source>
        <dbReference type="ARBA" id="ARBA00004651"/>
    </source>
</evidence>
<dbReference type="RefSeq" id="WP_030531133.1">
    <property type="nucleotide sequence ID" value="NZ_JOIJ01000003.1"/>
</dbReference>
<evidence type="ECO:0000256" key="6">
    <source>
        <dbReference type="SAM" id="Phobius"/>
    </source>
</evidence>
<gene>
    <name evidence="8" type="ORF">JD82_02104</name>
</gene>
<dbReference type="GO" id="GO:0005886">
    <property type="term" value="C:plasma membrane"/>
    <property type="evidence" value="ECO:0007669"/>
    <property type="project" value="UniProtKB-SubCell"/>
</dbReference>
<feature type="transmembrane region" description="Helical" evidence="6">
    <location>
        <begin position="204"/>
        <end position="226"/>
    </location>
</feature>
<keyword evidence="4 6" id="KW-1133">Transmembrane helix</keyword>
<sequence length="396" mass="40419">MSTKLAALAVVAGHEIRARLRDGTAVLIAFVAPVVLATLFGVALGGEDDQPLDTTIGVVDNDGGDIPAAVQREAMDNDQLRDMLRFERLPDTASARHAVDEGSVGAAIVFDAGFSDSVSSGRGGEVAVLESNEAPYAGVVARSLVDQVSSLVGARTLAVDVSLAAGVPPDRVADFVHENGADGPALTLSDDTVAGAEVGMTVHYGAGMAVMFAFFVAGTSARALLTDRQLGTLDRMRAAPVPAWAPLAGKAVVGFLLALVSMCTTWLSSELIFGVSWGAPAAVLLLLLAHVFAATMLVLLVASRARTDAQVDGYVLGLAFVLALLGGSIVPVYDLPDVLQAAALVTPNGWVSRGLGELAVAGSGVGDVALPIVVLLGIGVVAGVPAFLRFSKGRFA</sequence>
<dbReference type="AlphaFoldDB" id="A0A660C9V5"/>
<proteinExistence type="predicted"/>
<feature type="transmembrane region" description="Helical" evidence="6">
    <location>
        <begin position="314"/>
        <end position="333"/>
    </location>
</feature>
<comment type="caution">
    <text evidence="8">The sequence shown here is derived from an EMBL/GenBank/DDBJ whole genome shotgun (WGS) entry which is preliminary data.</text>
</comment>
<dbReference type="Pfam" id="PF12698">
    <property type="entry name" value="ABC2_membrane_3"/>
    <property type="match status" value="1"/>
</dbReference>
<comment type="subcellular location">
    <subcellularLocation>
        <location evidence="1">Cell membrane</location>
        <topology evidence="1">Multi-pass membrane protein</topology>
    </subcellularLocation>
</comment>
<accession>A0A660C9V5</accession>
<keyword evidence="9" id="KW-1185">Reference proteome</keyword>
<feature type="domain" description="ABC-2 type transporter transmembrane" evidence="7">
    <location>
        <begin position="27"/>
        <end position="384"/>
    </location>
</feature>
<feature type="transmembrane region" description="Helical" evidence="6">
    <location>
        <begin position="25"/>
        <end position="44"/>
    </location>
</feature>
<evidence type="ECO:0000256" key="2">
    <source>
        <dbReference type="ARBA" id="ARBA00022475"/>
    </source>
</evidence>
<reference evidence="8 9" key="1">
    <citation type="submission" date="2019-07" db="EMBL/GenBank/DDBJ databases">
        <title>R&amp;d 2014.</title>
        <authorList>
            <person name="Klenk H.-P."/>
        </authorList>
    </citation>
    <scope>NUCLEOTIDE SEQUENCE [LARGE SCALE GENOMIC DNA]</scope>
    <source>
        <strain evidence="8 9">DSM 43194</strain>
    </source>
</reference>
<dbReference type="InterPro" id="IPR013525">
    <property type="entry name" value="ABC2_TM"/>
</dbReference>
<dbReference type="PANTHER" id="PTHR30294:SF38">
    <property type="entry name" value="TRANSPORT PERMEASE PROTEIN"/>
    <property type="match status" value="1"/>
</dbReference>
<evidence type="ECO:0000256" key="5">
    <source>
        <dbReference type="ARBA" id="ARBA00023136"/>
    </source>
</evidence>
<keyword evidence="3 6" id="KW-0812">Transmembrane</keyword>
<keyword evidence="5 6" id="KW-0472">Membrane</keyword>
<dbReference type="Gene3D" id="3.40.1710.10">
    <property type="entry name" value="abc type-2 transporter like domain"/>
    <property type="match status" value="1"/>
</dbReference>
<name>A0A660C9V5_9PSEU</name>
<dbReference type="EMBL" id="VLJV01000001">
    <property type="protein sequence ID" value="TWH20262.1"/>
    <property type="molecule type" value="Genomic_DNA"/>
</dbReference>
<evidence type="ECO:0000256" key="3">
    <source>
        <dbReference type="ARBA" id="ARBA00022692"/>
    </source>
</evidence>
<dbReference type="GO" id="GO:0140359">
    <property type="term" value="F:ABC-type transporter activity"/>
    <property type="evidence" value="ECO:0007669"/>
    <property type="project" value="InterPro"/>
</dbReference>
<organism evidence="8 9">
    <name type="scientific">Prauserella rugosa</name>
    <dbReference type="NCBI Taxonomy" id="43354"/>
    <lineage>
        <taxon>Bacteria</taxon>
        <taxon>Bacillati</taxon>
        <taxon>Actinomycetota</taxon>
        <taxon>Actinomycetes</taxon>
        <taxon>Pseudonocardiales</taxon>
        <taxon>Pseudonocardiaceae</taxon>
        <taxon>Prauserella</taxon>
    </lineage>
</organism>
<evidence type="ECO:0000256" key="4">
    <source>
        <dbReference type="ARBA" id="ARBA00022989"/>
    </source>
</evidence>
<keyword evidence="2" id="KW-1003">Cell membrane</keyword>
<evidence type="ECO:0000259" key="7">
    <source>
        <dbReference type="Pfam" id="PF12698"/>
    </source>
</evidence>
<feature type="transmembrane region" description="Helical" evidence="6">
    <location>
        <begin position="368"/>
        <end position="388"/>
    </location>
</feature>
<evidence type="ECO:0000313" key="8">
    <source>
        <dbReference type="EMBL" id="TWH20262.1"/>
    </source>
</evidence>
<evidence type="ECO:0000313" key="9">
    <source>
        <dbReference type="Proteomes" id="UP000317303"/>
    </source>
</evidence>
<feature type="transmembrane region" description="Helical" evidence="6">
    <location>
        <begin position="247"/>
        <end position="267"/>
    </location>
</feature>